<dbReference type="AlphaFoldDB" id="A0A917Z5K2"/>
<dbReference type="Proteomes" id="UP000646523">
    <property type="component" value="Unassembled WGS sequence"/>
</dbReference>
<protein>
    <recommendedName>
        <fullName evidence="2">Phosphoribosyltransferase domain-containing protein</fullName>
    </recommendedName>
</protein>
<dbReference type="SUPFAM" id="SSF53271">
    <property type="entry name" value="PRTase-like"/>
    <property type="match status" value="1"/>
</dbReference>
<sequence length="252" mass="25763">MLTALLDLLLPQPCVGCGVRGAPLCDRCQEGLFADPARRSPSPRPPGLPECWSAADYAGPVRRAIVSYKERAQVALAAPLADALAFTVAFGMASEVSAGMPAGMPAVMATRMSAGMPGRPGAGGFTLVPVPSARRTRRARGHDPVGRLAALTAARLGRLGHRAEVRHVLAPARRVADQTGLGAAGRAANLAGSLRLAGPVDGPVVLVDDLVTTGSTLAEAARALRAGGAPVLFAATVAATRRRSQEGYGDPL</sequence>
<organism evidence="3 4">
    <name type="scientific">Nonomuraea cavernae</name>
    <dbReference type="NCBI Taxonomy" id="2045107"/>
    <lineage>
        <taxon>Bacteria</taxon>
        <taxon>Bacillati</taxon>
        <taxon>Actinomycetota</taxon>
        <taxon>Actinomycetes</taxon>
        <taxon>Streptosporangiales</taxon>
        <taxon>Streptosporangiaceae</taxon>
        <taxon>Nonomuraea</taxon>
    </lineage>
</organism>
<comment type="caution">
    <text evidence="3">The sequence shown here is derived from an EMBL/GenBank/DDBJ whole genome shotgun (WGS) entry which is preliminary data.</text>
</comment>
<comment type="similarity">
    <text evidence="1">Belongs to the ComF/GntX family.</text>
</comment>
<dbReference type="Pfam" id="PF00156">
    <property type="entry name" value="Pribosyltran"/>
    <property type="match status" value="1"/>
</dbReference>
<gene>
    <name evidence="3" type="ORF">GCM10012289_51410</name>
</gene>
<reference evidence="3" key="2">
    <citation type="submission" date="2020-09" db="EMBL/GenBank/DDBJ databases">
        <authorList>
            <person name="Sun Q."/>
            <person name="Zhou Y."/>
        </authorList>
    </citation>
    <scope>NUCLEOTIDE SEQUENCE</scope>
    <source>
        <strain evidence="3">CGMCC 4.7368</strain>
    </source>
</reference>
<accession>A0A917Z5K2</accession>
<dbReference type="InterPro" id="IPR051910">
    <property type="entry name" value="ComF/GntX_DNA_util-trans"/>
</dbReference>
<name>A0A917Z5K2_9ACTN</name>
<dbReference type="Gene3D" id="3.40.50.2020">
    <property type="match status" value="1"/>
</dbReference>
<evidence type="ECO:0000313" key="3">
    <source>
        <dbReference type="EMBL" id="GGO75717.1"/>
    </source>
</evidence>
<keyword evidence="4" id="KW-1185">Reference proteome</keyword>
<reference evidence="3" key="1">
    <citation type="journal article" date="2014" name="Int. J. Syst. Evol. Microbiol.">
        <title>Complete genome sequence of Corynebacterium casei LMG S-19264T (=DSM 44701T), isolated from a smear-ripened cheese.</title>
        <authorList>
            <consortium name="US DOE Joint Genome Institute (JGI-PGF)"/>
            <person name="Walter F."/>
            <person name="Albersmeier A."/>
            <person name="Kalinowski J."/>
            <person name="Ruckert C."/>
        </authorList>
    </citation>
    <scope>NUCLEOTIDE SEQUENCE</scope>
    <source>
        <strain evidence="3">CGMCC 4.7368</strain>
    </source>
</reference>
<dbReference type="InterPro" id="IPR029057">
    <property type="entry name" value="PRTase-like"/>
</dbReference>
<dbReference type="EMBL" id="BMNH01000018">
    <property type="protein sequence ID" value="GGO75717.1"/>
    <property type="molecule type" value="Genomic_DNA"/>
</dbReference>
<feature type="domain" description="Phosphoribosyltransferase" evidence="2">
    <location>
        <begin position="194"/>
        <end position="242"/>
    </location>
</feature>
<evidence type="ECO:0000256" key="1">
    <source>
        <dbReference type="ARBA" id="ARBA00008007"/>
    </source>
</evidence>
<proteinExistence type="inferred from homology"/>
<dbReference type="PANTHER" id="PTHR47505:SF1">
    <property type="entry name" value="DNA UTILIZATION PROTEIN YHGH"/>
    <property type="match status" value="1"/>
</dbReference>
<evidence type="ECO:0000313" key="4">
    <source>
        <dbReference type="Proteomes" id="UP000646523"/>
    </source>
</evidence>
<dbReference type="RefSeq" id="WP_189126735.1">
    <property type="nucleotide sequence ID" value="NZ_BMNH01000018.1"/>
</dbReference>
<dbReference type="PANTHER" id="PTHR47505">
    <property type="entry name" value="DNA UTILIZATION PROTEIN YHGH"/>
    <property type="match status" value="1"/>
</dbReference>
<evidence type="ECO:0000259" key="2">
    <source>
        <dbReference type="Pfam" id="PF00156"/>
    </source>
</evidence>
<dbReference type="InterPro" id="IPR000836">
    <property type="entry name" value="PRTase_dom"/>
</dbReference>